<gene>
    <name evidence="1" type="ORF">B296_00041622</name>
</gene>
<reference evidence="1 2" key="1">
    <citation type="journal article" date="2014" name="Agronomy (Basel)">
        <title>A Draft Genome Sequence for Ensete ventricosum, the Drought-Tolerant Tree Against Hunger.</title>
        <authorList>
            <person name="Harrison J."/>
            <person name="Moore K.A."/>
            <person name="Paszkiewicz K."/>
            <person name="Jones T."/>
            <person name="Grant M."/>
            <person name="Ambacheew D."/>
            <person name="Muzemil S."/>
            <person name="Studholme D.J."/>
        </authorList>
    </citation>
    <scope>NUCLEOTIDE SEQUENCE [LARGE SCALE GENOMIC DNA]</scope>
</reference>
<organism evidence="1 2">
    <name type="scientific">Ensete ventricosum</name>
    <name type="common">Abyssinian banana</name>
    <name type="synonym">Musa ensete</name>
    <dbReference type="NCBI Taxonomy" id="4639"/>
    <lineage>
        <taxon>Eukaryota</taxon>
        <taxon>Viridiplantae</taxon>
        <taxon>Streptophyta</taxon>
        <taxon>Embryophyta</taxon>
        <taxon>Tracheophyta</taxon>
        <taxon>Spermatophyta</taxon>
        <taxon>Magnoliopsida</taxon>
        <taxon>Liliopsida</taxon>
        <taxon>Zingiberales</taxon>
        <taxon>Musaceae</taxon>
        <taxon>Ensete</taxon>
    </lineage>
</organism>
<dbReference type="AlphaFoldDB" id="A0A426YYT1"/>
<sequence length="75" mass="8197">MSGDRARIYARNGVIVNGVDLLVEIDQVSKGMRINPSLLIDRFSHRLLSLAHTNLASVAVLGLLSVAVKLYRVLP</sequence>
<evidence type="ECO:0000313" key="2">
    <source>
        <dbReference type="Proteomes" id="UP000287651"/>
    </source>
</evidence>
<evidence type="ECO:0000313" key="1">
    <source>
        <dbReference type="EMBL" id="RRT56896.1"/>
    </source>
</evidence>
<accession>A0A426YYT1</accession>
<comment type="caution">
    <text evidence="1">The sequence shown here is derived from an EMBL/GenBank/DDBJ whole genome shotgun (WGS) entry which is preliminary data.</text>
</comment>
<proteinExistence type="predicted"/>
<protein>
    <submittedName>
        <fullName evidence="1">Uncharacterized protein</fullName>
    </submittedName>
</protein>
<dbReference type="EMBL" id="AMZH03009416">
    <property type="protein sequence ID" value="RRT56896.1"/>
    <property type="molecule type" value="Genomic_DNA"/>
</dbReference>
<name>A0A426YYT1_ENSVE</name>
<dbReference type="Proteomes" id="UP000287651">
    <property type="component" value="Unassembled WGS sequence"/>
</dbReference>